<evidence type="ECO:0000256" key="4">
    <source>
        <dbReference type="ARBA" id="ARBA00022692"/>
    </source>
</evidence>
<keyword evidence="5 7" id="KW-1133">Transmembrane helix</keyword>
<dbReference type="EMBL" id="CAEZYF010000006">
    <property type="protein sequence ID" value="CAB4720021.1"/>
    <property type="molecule type" value="Genomic_DNA"/>
</dbReference>
<gene>
    <name evidence="10" type="ORF">UFOPK2656_01259</name>
    <name evidence="11" type="ORF">UFOPK3267_00851</name>
    <name evidence="12" type="ORF">UFOPK3651_01356</name>
    <name evidence="13" type="ORF">UFOPK3931_00527</name>
    <name evidence="9" type="ORF">UFOPK4189_01333</name>
</gene>
<evidence type="ECO:0000256" key="1">
    <source>
        <dbReference type="ARBA" id="ARBA00004651"/>
    </source>
</evidence>
<reference evidence="10" key="1">
    <citation type="submission" date="2020-05" db="EMBL/GenBank/DDBJ databases">
        <authorList>
            <person name="Chiriac C."/>
            <person name="Salcher M."/>
            <person name="Ghai R."/>
            <person name="Kavagutti S V."/>
        </authorList>
    </citation>
    <scope>NUCLEOTIDE SEQUENCE</scope>
</reference>
<feature type="transmembrane region" description="Helical" evidence="7">
    <location>
        <begin position="204"/>
        <end position="229"/>
    </location>
</feature>
<dbReference type="GO" id="GO:0005886">
    <property type="term" value="C:plasma membrane"/>
    <property type="evidence" value="ECO:0007669"/>
    <property type="project" value="UniProtKB-SubCell"/>
</dbReference>
<dbReference type="GO" id="GO:0055085">
    <property type="term" value="P:transmembrane transport"/>
    <property type="evidence" value="ECO:0007669"/>
    <property type="project" value="InterPro"/>
</dbReference>
<dbReference type="EMBL" id="CAFBIY010000034">
    <property type="protein sequence ID" value="CAB4849123.1"/>
    <property type="molecule type" value="Genomic_DNA"/>
</dbReference>
<accession>A0A6J6R7W8</accession>
<comment type="subcellular location">
    <subcellularLocation>
        <location evidence="1">Cell membrane</location>
        <topology evidence="1">Multi-pass membrane protein</topology>
    </subcellularLocation>
</comment>
<feature type="transmembrane region" description="Helical" evidence="7">
    <location>
        <begin position="24"/>
        <end position="46"/>
    </location>
</feature>
<feature type="transmembrane region" description="Helical" evidence="7">
    <location>
        <begin position="121"/>
        <end position="144"/>
    </location>
</feature>
<name>A0A6J6R7W8_9ZZZZ</name>
<organism evidence="10">
    <name type="scientific">freshwater metagenome</name>
    <dbReference type="NCBI Taxonomy" id="449393"/>
    <lineage>
        <taxon>unclassified sequences</taxon>
        <taxon>metagenomes</taxon>
        <taxon>ecological metagenomes</taxon>
    </lineage>
</organism>
<evidence type="ECO:0000313" key="11">
    <source>
        <dbReference type="EMBL" id="CAB4849123.1"/>
    </source>
</evidence>
<dbReference type="Pfam" id="PF00528">
    <property type="entry name" value="BPD_transp_1"/>
    <property type="match status" value="1"/>
</dbReference>
<dbReference type="EMBL" id="CAESGF010000006">
    <property type="protein sequence ID" value="CAB4363553.1"/>
    <property type="molecule type" value="Genomic_DNA"/>
</dbReference>
<dbReference type="PANTHER" id="PTHR43386:SF1">
    <property type="entry name" value="D,D-DIPEPTIDE TRANSPORT SYSTEM PERMEASE PROTEIN DDPC-RELATED"/>
    <property type="match status" value="1"/>
</dbReference>
<dbReference type="InterPro" id="IPR035906">
    <property type="entry name" value="MetI-like_sf"/>
</dbReference>
<keyword evidence="2" id="KW-0813">Transport</keyword>
<evidence type="ECO:0000313" key="9">
    <source>
        <dbReference type="EMBL" id="CAB4363553.1"/>
    </source>
</evidence>
<keyword evidence="6 7" id="KW-0472">Membrane</keyword>
<evidence type="ECO:0000256" key="5">
    <source>
        <dbReference type="ARBA" id="ARBA00022989"/>
    </source>
</evidence>
<feature type="transmembrane region" description="Helical" evidence="7">
    <location>
        <begin position="88"/>
        <end position="114"/>
    </location>
</feature>
<dbReference type="InterPro" id="IPR050366">
    <property type="entry name" value="BP-dependent_transpt_permease"/>
</dbReference>
<evidence type="ECO:0000259" key="8">
    <source>
        <dbReference type="PROSITE" id="PS50928"/>
    </source>
</evidence>
<evidence type="ECO:0000256" key="2">
    <source>
        <dbReference type="ARBA" id="ARBA00022448"/>
    </source>
</evidence>
<keyword evidence="3" id="KW-1003">Cell membrane</keyword>
<dbReference type="InterPro" id="IPR000515">
    <property type="entry name" value="MetI-like"/>
</dbReference>
<dbReference type="Gene3D" id="1.10.3720.10">
    <property type="entry name" value="MetI-like"/>
    <property type="match status" value="1"/>
</dbReference>
<evidence type="ECO:0000256" key="6">
    <source>
        <dbReference type="ARBA" id="ARBA00023136"/>
    </source>
</evidence>
<dbReference type="PROSITE" id="PS50928">
    <property type="entry name" value="ABC_TM1"/>
    <property type="match status" value="1"/>
</dbReference>
<evidence type="ECO:0000256" key="3">
    <source>
        <dbReference type="ARBA" id="ARBA00022475"/>
    </source>
</evidence>
<feature type="transmembrane region" description="Helical" evidence="7">
    <location>
        <begin position="150"/>
        <end position="169"/>
    </location>
</feature>
<evidence type="ECO:0000313" key="12">
    <source>
        <dbReference type="EMBL" id="CAB4929073.1"/>
    </source>
</evidence>
<evidence type="ECO:0000256" key="7">
    <source>
        <dbReference type="SAM" id="Phobius"/>
    </source>
</evidence>
<sequence>MTTALTAPTHTEVVETPLTHRYGVTVWISVLWLATLATTALIAPLLPLYDPSDTRAGVPLSIPTGHNWLGTDQLGRDLLSRTVYGARVSIVVGVAAVLVSAIIGGFIGLVAGYFQRRIEMVTLFGADVLMAFPTLLLAASIVAFTNSRGLPTVVGVIALIYLGPTIRIVRALTLSVSHREFVTASRSLGATNGRIIRREVMPNVVPTLISMMIVAIAGAVVAEGGLAYLNLSVAPPTPTWGSMIAAGKDKIDDSLYPVLIPGGALFLTVLALTLIGDAVQKRQGRDLGPI</sequence>
<dbReference type="EMBL" id="CAFBOL010000008">
    <property type="protein sequence ID" value="CAB4976528.1"/>
    <property type="molecule type" value="Genomic_DNA"/>
</dbReference>
<dbReference type="EMBL" id="CAFBMT010000006">
    <property type="protein sequence ID" value="CAB4929073.1"/>
    <property type="molecule type" value="Genomic_DNA"/>
</dbReference>
<dbReference type="PANTHER" id="PTHR43386">
    <property type="entry name" value="OLIGOPEPTIDE TRANSPORT SYSTEM PERMEASE PROTEIN APPC"/>
    <property type="match status" value="1"/>
</dbReference>
<keyword evidence="4 7" id="KW-0812">Transmembrane</keyword>
<dbReference type="CDD" id="cd06261">
    <property type="entry name" value="TM_PBP2"/>
    <property type="match status" value="1"/>
</dbReference>
<protein>
    <submittedName>
        <fullName evidence="10">Unannotated protein</fullName>
    </submittedName>
</protein>
<dbReference type="AlphaFoldDB" id="A0A6J6R7W8"/>
<dbReference type="SUPFAM" id="SSF161098">
    <property type="entry name" value="MetI-like"/>
    <property type="match status" value="1"/>
</dbReference>
<evidence type="ECO:0000313" key="10">
    <source>
        <dbReference type="EMBL" id="CAB4720021.1"/>
    </source>
</evidence>
<feature type="transmembrane region" description="Helical" evidence="7">
    <location>
        <begin position="255"/>
        <end position="275"/>
    </location>
</feature>
<evidence type="ECO:0000313" key="13">
    <source>
        <dbReference type="EMBL" id="CAB4976528.1"/>
    </source>
</evidence>
<feature type="domain" description="ABC transmembrane type-1" evidence="8">
    <location>
        <begin position="86"/>
        <end position="276"/>
    </location>
</feature>
<proteinExistence type="predicted"/>